<dbReference type="Proteomes" id="UP000019155">
    <property type="component" value="Unassembled WGS sequence"/>
</dbReference>
<dbReference type="STRING" id="1435051.BMOU_0865"/>
<sequence>MDPQELIRRTAIHQDTINGLNDPTPWPVKWWAQAGDTVWTAGTATSAGADSAGMYYEPGDIIVHRNVIDGDHTRVTGVFNIYPEPGMDPMKGMLQGIRRWDGTEPERWGEVVRPGDATLDVPGTGRTLPMGWGASLAMAASSAGGLDPALLQASLMQAALECEPRPLVFLQEDNGYDLMVFSWHRNEQGLYDARSFKHLQYDDLGMQVTTISHSETPDTFPARAMSDGELLTQSRMAFDDYQRLREHDAGPDGHGITGHVARSGILKPGLEQHPLLHLADGRQAPEWDGFIDATAIGILEGKPFTRPPIRRQSPAGQEHPADAAPATRRNPLTRDRWPNVWVANRAAHPYVLHARDGRDWPKMIVSLPKGTTIDGRDLSGWATDLFMSARNRSQKDGGRAVNLRFRPGIPVELFVGRGEERRTMETDPETLAQAIIDARSRTRDAEETLDTRSVELVSKTVEESWPQVERMRERFAEYLRAGTYRPRTALKWARRLVDRTASKPDDGQWTSRQRRQAARLLLDEITKEENERENPGREHAVNGLAAVRHESTTARPAGEQGEERTGRPERAGPPSPEPTKAAGGTTEPETDGAPEMRRIDPKTTLARFRTRLVGHLAELNDTSHDPATAPERGRRAL</sequence>
<dbReference type="RefSeq" id="WP_034875216.1">
    <property type="nucleotide sequence ID" value="NZ_AZMV01000004.1"/>
</dbReference>
<dbReference type="PATRIC" id="fig|1435051.3.peg.856"/>
<dbReference type="eggNOG" id="ENOG5030HSE">
    <property type="taxonomic scope" value="Bacteria"/>
</dbReference>
<reference evidence="2 3" key="1">
    <citation type="journal article" date="2014" name="Genome Announc.">
        <title>The Genome Sequence of Bifidobacterium moukalabense DSM 27321 Highlights the Close Phylogenetic Relatedness with the Bifidobacterium dentium Taxon.</title>
        <authorList>
            <person name="Lugli G.A."/>
            <person name="Duranti S."/>
            <person name="Milani C."/>
            <person name="Turroni F."/>
            <person name="Viappiani A."/>
            <person name="Mangifesta M."/>
            <person name="van Sinderen D."/>
            <person name="Ventura M."/>
        </authorList>
    </citation>
    <scope>NUCLEOTIDE SEQUENCE [LARGE SCALE GENOMIC DNA]</scope>
    <source>
        <strain evidence="2 3">DSM 27321</strain>
    </source>
</reference>
<protein>
    <submittedName>
        <fullName evidence="2">Uncharacterized protein</fullName>
    </submittedName>
</protein>
<comment type="caution">
    <text evidence="2">The sequence shown here is derived from an EMBL/GenBank/DDBJ whole genome shotgun (WGS) entry which is preliminary data.</text>
</comment>
<accession>W4NA86</accession>
<feature type="compositionally biased region" description="Basic and acidic residues" evidence="1">
    <location>
        <begin position="561"/>
        <end position="570"/>
    </location>
</feature>
<dbReference type="AlphaFoldDB" id="W4NA86"/>
<dbReference type="OrthoDB" id="3232770at2"/>
<feature type="compositionally biased region" description="Basic and acidic residues" evidence="1">
    <location>
        <begin position="525"/>
        <end position="540"/>
    </location>
</feature>
<dbReference type="EMBL" id="AZMV01000004">
    <property type="protein sequence ID" value="ETY71376.1"/>
    <property type="molecule type" value="Genomic_DNA"/>
</dbReference>
<organism evidence="2 3">
    <name type="scientific">Bifidobacterium moukalabense DSM 27321</name>
    <dbReference type="NCBI Taxonomy" id="1435051"/>
    <lineage>
        <taxon>Bacteria</taxon>
        <taxon>Bacillati</taxon>
        <taxon>Actinomycetota</taxon>
        <taxon>Actinomycetes</taxon>
        <taxon>Bifidobacteriales</taxon>
        <taxon>Bifidobacteriaceae</taxon>
        <taxon>Bifidobacterium</taxon>
    </lineage>
</organism>
<dbReference type="GeneID" id="97501326"/>
<feature type="region of interest" description="Disordered" evidence="1">
    <location>
        <begin position="525"/>
        <end position="637"/>
    </location>
</feature>
<feature type="region of interest" description="Disordered" evidence="1">
    <location>
        <begin position="303"/>
        <end position="332"/>
    </location>
</feature>
<keyword evidence="3" id="KW-1185">Reference proteome</keyword>
<evidence type="ECO:0000256" key="1">
    <source>
        <dbReference type="SAM" id="MobiDB-lite"/>
    </source>
</evidence>
<proteinExistence type="predicted"/>
<evidence type="ECO:0000313" key="2">
    <source>
        <dbReference type="EMBL" id="ETY71376.1"/>
    </source>
</evidence>
<name>W4NA86_9BIFI</name>
<evidence type="ECO:0000313" key="3">
    <source>
        <dbReference type="Proteomes" id="UP000019155"/>
    </source>
</evidence>
<gene>
    <name evidence="2" type="ORF">BMOU_0865</name>
</gene>